<accession>A0ABW5PVJ6</accession>
<dbReference type="Gene3D" id="3.40.50.450">
    <property type="match status" value="1"/>
</dbReference>
<gene>
    <name evidence="1" type="ORF">ACFSUN_01100</name>
</gene>
<evidence type="ECO:0000313" key="2">
    <source>
        <dbReference type="Proteomes" id="UP001597451"/>
    </source>
</evidence>
<dbReference type="EMBL" id="JBHUMX010000002">
    <property type="protein sequence ID" value="MFD2627384.1"/>
    <property type="molecule type" value="Genomic_DNA"/>
</dbReference>
<dbReference type="SUPFAM" id="SSF52309">
    <property type="entry name" value="N-(deoxy)ribosyltransferase-like"/>
    <property type="match status" value="1"/>
</dbReference>
<sequence>MKFYIASSFQNKDNVQSLKHILSANGHLSTYDWTMNGRAQTVEQLVRIGTLEKQAIADCDFFILYLPGGKGSHVELGLALAFGKKIYLYSKEEILPDEAASFYYVDGVEHVFGDIEKLVSAVPGLEETT</sequence>
<evidence type="ECO:0000313" key="1">
    <source>
        <dbReference type="EMBL" id="MFD2627384.1"/>
    </source>
</evidence>
<reference evidence="2" key="1">
    <citation type="journal article" date="2019" name="Int. J. Syst. Evol. Microbiol.">
        <title>The Global Catalogue of Microorganisms (GCM) 10K type strain sequencing project: providing services to taxonomists for standard genome sequencing and annotation.</title>
        <authorList>
            <consortium name="The Broad Institute Genomics Platform"/>
            <consortium name="The Broad Institute Genome Sequencing Center for Infectious Disease"/>
            <person name="Wu L."/>
            <person name="Ma J."/>
        </authorList>
    </citation>
    <scope>NUCLEOTIDE SEQUENCE [LARGE SCALE GENOMIC DNA]</scope>
    <source>
        <strain evidence="2">TISTR 1858</strain>
    </source>
</reference>
<proteinExistence type="predicted"/>
<protein>
    <submittedName>
        <fullName evidence="1">Group-specific protein</fullName>
    </submittedName>
</protein>
<dbReference type="Proteomes" id="UP001597451">
    <property type="component" value="Unassembled WGS sequence"/>
</dbReference>
<dbReference type="RefSeq" id="WP_379560016.1">
    <property type="nucleotide sequence ID" value="NZ_CP085256.1"/>
</dbReference>
<organism evidence="1 2">
    <name type="scientific">Oceanobacillus kapialis</name>
    <dbReference type="NCBI Taxonomy" id="481353"/>
    <lineage>
        <taxon>Bacteria</taxon>
        <taxon>Bacillati</taxon>
        <taxon>Bacillota</taxon>
        <taxon>Bacilli</taxon>
        <taxon>Bacillales</taxon>
        <taxon>Bacillaceae</taxon>
        <taxon>Oceanobacillus</taxon>
    </lineage>
</organism>
<comment type="caution">
    <text evidence="1">The sequence shown here is derived from an EMBL/GenBank/DDBJ whole genome shotgun (WGS) entry which is preliminary data.</text>
</comment>
<keyword evidence="2" id="KW-1185">Reference proteome</keyword>
<name>A0ABW5PVJ6_9BACI</name>